<dbReference type="InterPro" id="IPR051162">
    <property type="entry name" value="T4SS_component"/>
</dbReference>
<keyword evidence="2" id="KW-0812">Transmembrane</keyword>
<keyword evidence="5" id="KW-1185">Reference proteome</keyword>
<dbReference type="Gene3D" id="3.40.50.300">
    <property type="entry name" value="P-loop containing nucleotide triphosphate hydrolases"/>
    <property type="match status" value="2"/>
</dbReference>
<evidence type="ECO:0000256" key="2">
    <source>
        <dbReference type="SAM" id="Phobius"/>
    </source>
</evidence>
<dbReference type="Proteomes" id="UP000617426">
    <property type="component" value="Unassembled WGS sequence"/>
</dbReference>
<evidence type="ECO:0000259" key="3">
    <source>
        <dbReference type="Pfam" id="PF12696"/>
    </source>
</evidence>
<evidence type="ECO:0000313" key="4">
    <source>
        <dbReference type="EMBL" id="MBB6335130.1"/>
    </source>
</evidence>
<dbReference type="PANTHER" id="PTHR30121:SF6">
    <property type="entry name" value="SLR6007 PROTEIN"/>
    <property type="match status" value="1"/>
</dbReference>
<dbReference type="PANTHER" id="PTHR30121">
    <property type="entry name" value="UNCHARACTERIZED PROTEIN YJGR-RELATED"/>
    <property type="match status" value="1"/>
</dbReference>
<feature type="transmembrane region" description="Helical" evidence="2">
    <location>
        <begin position="114"/>
        <end position="136"/>
    </location>
</feature>
<proteinExistence type="predicted"/>
<dbReference type="Pfam" id="PF12696">
    <property type="entry name" value="TraG-D_C"/>
    <property type="match status" value="1"/>
</dbReference>
<evidence type="ECO:0000256" key="1">
    <source>
        <dbReference type="SAM" id="MobiDB-lite"/>
    </source>
</evidence>
<dbReference type="AlphaFoldDB" id="A0A923E5S2"/>
<reference evidence="4" key="1">
    <citation type="submission" date="2020-08" db="EMBL/GenBank/DDBJ databases">
        <title>Sequencing the genomes of 1000 actinobacteria strains.</title>
        <authorList>
            <person name="Klenk H.-P."/>
        </authorList>
    </citation>
    <scope>NUCLEOTIDE SEQUENCE</scope>
    <source>
        <strain evidence="4">DSM 10695</strain>
    </source>
</reference>
<dbReference type="CDD" id="cd01127">
    <property type="entry name" value="TrwB_TraG_TraD_VirD4"/>
    <property type="match status" value="1"/>
</dbReference>
<organism evidence="4 5">
    <name type="scientific">Schaalia hyovaginalis</name>
    <dbReference type="NCBI Taxonomy" id="29316"/>
    <lineage>
        <taxon>Bacteria</taxon>
        <taxon>Bacillati</taxon>
        <taxon>Actinomycetota</taxon>
        <taxon>Actinomycetes</taxon>
        <taxon>Actinomycetales</taxon>
        <taxon>Actinomycetaceae</taxon>
        <taxon>Schaalia</taxon>
    </lineage>
</organism>
<name>A0A923E5S2_9ACTO</name>
<dbReference type="InterPro" id="IPR027417">
    <property type="entry name" value="P-loop_NTPase"/>
</dbReference>
<protein>
    <recommendedName>
        <fullName evidence="3">TraD/TraG TraM recognition site domain-containing protein</fullName>
    </recommendedName>
</protein>
<feature type="domain" description="TraD/TraG TraM recognition site" evidence="3">
    <location>
        <begin position="471"/>
        <end position="594"/>
    </location>
</feature>
<dbReference type="InterPro" id="IPR032689">
    <property type="entry name" value="TraG-D_C"/>
</dbReference>
<dbReference type="RefSeq" id="WP_184453328.1">
    <property type="nucleotide sequence ID" value="NZ_JACHMK010000001.1"/>
</dbReference>
<feature type="compositionally biased region" description="Low complexity" evidence="1">
    <location>
        <begin position="625"/>
        <end position="634"/>
    </location>
</feature>
<evidence type="ECO:0000313" key="5">
    <source>
        <dbReference type="Proteomes" id="UP000617426"/>
    </source>
</evidence>
<keyword evidence="2" id="KW-1133">Transmembrane helix</keyword>
<sequence>MSAASPKLRMKGDQAPPTQGQQVWRMLALMLAITHLIAASVALVVVVGVRWLGRGRVRGWMVLVCGLATTVVGLLMGSGRAYVGAWRQVGAALVDGVRSHASPLEILRPHLMDWALAQAPFSVGVALIIAGAYLMVRDRYTAHWRRRESTPATEAGARAIATAKTKQMRAISTQTPVARVGDLEIPIGIDAHSASPVSIRADELRTHGIVIGPTGVGKTQALERIAYGFTAAPAARRLRLPLVVIDMKADPGLRTYLQAIAKESGRRCHVITTKASTSTSRYNPAGRLDGDELADAVYEVTFADDDSANLHYATLSRRLLQVAAHALTDLAATRARKSGAGRAWEVSLPDLVDLMSLDDLRANSPQLSAENAARVSRYLADVEANGNEKDVGDVRDRLAIITDTAAGRVLAAGGMTLDDAIRSGDIVCFSLDAAGSPETARTIGRLAIQDLIATFARLAATGWGADRMCPILLDEFGALGTPRVADLYARVRSAGGAVILVTQDLDGDLEAVSPQFAAAVRTNANVWLILRQTRGEVAEGIASDIGSRAAWKETVQVQDDWDLLGGVHAASGVGSLREVEEFILHPNQIKSLPQGGAYLLVKVPAGTLNEGRADTRIQRIHITAPAPTTTLPAPQRTQVQQPAVRERPQTHATTNFNERQVHDVDAPAAWPAPPPDLD</sequence>
<feature type="transmembrane region" description="Helical" evidence="2">
    <location>
        <begin position="59"/>
        <end position="77"/>
    </location>
</feature>
<accession>A0A923E5S2</accession>
<keyword evidence="2" id="KW-0472">Membrane</keyword>
<gene>
    <name evidence="4" type="ORF">HD592_001695</name>
</gene>
<dbReference type="SUPFAM" id="SSF52540">
    <property type="entry name" value="P-loop containing nucleoside triphosphate hydrolases"/>
    <property type="match status" value="1"/>
</dbReference>
<dbReference type="EMBL" id="JACHMK010000001">
    <property type="protein sequence ID" value="MBB6335130.1"/>
    <property type="molecule type" value="Genomic_DNA"/>
</dbReference>
<feature type="region of interest" description="Disordered" evidence="1">
    <location>
        <begin position="625"/>
        <end position="678"/>
    </location>
</feature>
<feature type="transmembrane region" description="Helical" evidence="2">
    <location>
        <begin position="26"/>
        <end position="52"/>
    </location>
</feature>
<comment type="caution">
    <text evidence="4">The sequence shown here is derived from an EMBL/GenBank/DDBJ whole genome shotgun (WGS) entry which is preliminary data.</text>
</comment>